<keyword evidence="1" id="KW-1133">Transmembrane helix</keyword>
<dbReference type="EMBL" id="JBEWLZ010000004">
    <property type="protein sequence ID" value="MET1490005.1"/>
    <property type="molecule type" value="Genomic_DNA"/>
</dbReference>
<organism evidence="2 3">
    <name type="scientific">Uliginosibacterium paludis</name>
    <dbReference type="NCBI Taxonomy" id="1615952"/>
    <lineage>
        <taxon>Bacteria</taxon>
        <taxon>Pseudomonadati</taxon>
        <taxon>Pseudomonadota</taxon>
        <taxon>Betaproteobacteria</taxon>
        <taxon>Rhodocyclales</taxon>
        <taxon>Zoogloeaceae</taxon>
        <taxon>Uliginosibacterium</taxon>
    </lineage>
</organism>
<evidence type="ECO:0000256" key="1">
    <source>
        <dbReference type="SAM" id="Phobius"/>
    </source>
</evidence>
<protein>
    <submittedName>
        <fullName evidence="2">Uncharacterized protein</fullName>
    </submittedName>
</protein>
<comment type="caution">
    <text evidence="2">The sequence shown here is derived from an EMBL/GenBank/DDBJ whole genome shotgun (WGS) entry which is preliminary data.</text>
</comment>
<keyword evidence="3" id="KW-1185">Reference proteome</keyword>
<sequence length="60" mass="6853">MSRPPRNPIDELLKYAIVAGGMCLVMLVLTRGKWLTALLIAVWLGFVLLRFKRKSDQKKP</sequence>
<proteinExistence type="predicted"/>
<evidence type="ECO:0000313" key="2">
    <source>
        <dbReference type="EMBL" id="MET1490005.1"/>
    </source>
</evidence>
<accession>A0ABV2CQ07</accession>
<feature type="transmembrane region" description="Helical" evidence="1">
    <location>
        <begin position="12"/>
        <end position="28"/>
    </location>
</feature>
<gene>
    <name evidence="2" type="ORF">ABVT11_09220</name>
</gene>
<keyword evidence="1" id="KW-0472">Membrane</keyword>
<dbReference type="Proteomes" id="UP001548590">
    <property type="component" value="Unassembled WGS sequence"/>
</dbReference>
<reference evidence="2 3" key="1">
    <citation type="submission" date="2024-07" db="EMBL/GenBank/DDBJ databases">
        <title>Uliginosibacterium paludis KCTC:42655.</title>
        <authorList>
            <person name="Kim M.K."/>
        </authorList>
    </citation>
    <scope>NUCLEOTIDE SEQUENCE [LARGE SCALE GENOMIC DNA]</scope>
    <source>
        <strain evidence="2 3">KCTC 42655</strain>
    </source>
</reference>
<evidence type="ECO:0000313" key="3">
    <source>
        <dbReference type="Proteomes" id="UP001548590"/>
    </source>
</evidence>
<dbReference type="RefSeq" id="WP_345923407.1">
    <property type="nucleotide sequence ID" value="NZ_JBDIVF010000001.1"/>
</dbReference>
<keyword evidence="1" id="KW-0812">Transmembrane</keyword>
<feature type="transmembrane region" description="Helical" evidence="1">
    <location>
        <begin position="34"/>
        <end position="51"/>
    </location>
</feature>
<name>A0ABV2CQ07_9RHOO</name>